<protein>
    <submittedName>
        <fullName evidence="2">Uncharacterized membrane protein YjfL (UPF0719 family)</fullName>
    </submittedName>
</protein>
<feature type="transmembrane region" description="Helical" evidence="1">
    <location>
        <begin position="6"/>
        <end position="26"/>
    </location>
</feature>
<evidence type="ECO:0000313" key="3">
    <source>
        <dbReference type="Proteomes" id="UP000590524"/>
    </source>
</evidence>
<organism evidence="2 3">
    <name type="scientific">Sphingobium scionense</name>
    <dbReference type="NCBI Taxonomy" id="1404341"/>
    <lineage>
        <taxon>Bacteria</taxon>
        <taxon>Pseudomonadati</taxon>
        <taxon>Pseudomonadota</taxon>
        <taxon>Alphaproteobacteria</taxon>
        <taxon>Sphingomonadales</taxon>
        <taxon>Sphingomonadaceae</taxon>
        <taxon>Sphingobium</taxon>
    </lineage>
</organism>
<proteinExistence type="predicted"/>
<gene>
    <name evidence="2" type="ORF">GGQ90_001794</name>
</gene>
<dbReference type="Proteomes" id="UP000590524">
    <property type="component" value="Unassembled WGS sequence"/>
</dbReference>
<keyword evidence="1" id="KW-0812">Transmembrane</keyword>
<reference evidence="2 3" key="1">
    <citation type="submission" date="2020-08" db="EMBL/GenBank/DDBJ databases">
        <title>Genomic Encyclopedia of Type Strains, Phase IV (KMG-IV): sequencing the most valuable type-strain genomes for metagenomic binning, comparative biology and taxonomic classification.</title>
        <authorList>
            <person name="Goeker M."/>
        </authorList>
    </citation>
    <scope>NUCLEOTIDE SEQUENCE [LARGE SCALE GENOMIC DNA]</scope>
    <source>
        <strain evidence="2 3">DSM 19371</strain>
    </source>
</reference>
<keyword evidence="3" id="KW-1185">Reference proteome</keyword>
<keyword evidence="1" id="KW-1133">Transmembrane helix</keyword>
<comment type="caution">
    <text evidence="2">The sequence shown here is derived from an EMBL/GenBank/DDBJ whole genome shotgun (WGS) entry which is preliminary data.</text>
</comment>
<keyword evidence="1" id="KW-0472">Membrane</keyword>
<name>A0A7W6LRJ9_9SPHN</name>
<accession>A0A7W6LRJ9</accession>
<evidence type="ECO:0000313" key="2">
    <source>
        <dbReference type="EMBL" id="MBB4148016.1"/>
    </source>
</evidence>
<sequence>MIFAAGFFMGAATVVGGLVIAACLIWKQLA</sequence>
<dbReference type="EMBL" id="JACIEU010000006">
    <property type="protein sequence ID" value="MBB4148016.1"/>
    <property type="molecule type" value="Genomic_DNA"/>
</dbReference>
<evidence type="ECO:0000256" key="1">
    <source>
        <dbReference type="SAM" id="Phobius"/>
    </source>
</evidence>
<dbReference type="AlphaFoldDB" id="A0A7W6LRJ9"/>